<dbReference type="Pfam" id="PF03181">
    <property type="entry name" value="BURP"/>
    <property type="match status" value="1"/>
</dbReference>
<proteinExistence type="predicted"/>
<dbReference type="EMBL" id="JARBHA010000003">
    <property type="protein sequence ID" value="KAJ9704824.1"/>
    <property type="molecule type" value="Genomic_DNA"/>
</dbReference>
<accession>A0AA39ACR6</accession>
<name>A0AA39ACR6_VITRO</name>
<evidence type="ECO:0000313" key="2">
    <source>
        <dbReference type="EMBL" id="KAJ9704824.1"/>
    </source>
</evidence>
<evidence type="ECO:0000313" key="3">
    <source>
        <dbReference type="Proteomes" id="UP001168098"/>
    </source>
</evidence>
<dbReference type="PROSITE" id="PS51277">
    <property type="entry name" value="BURP"/>
    <property type="match status" value="1"/>
</dbReference>
<gene>
    <name evidence="2" type="ORF">PVL29_003056</name>
</gene>
<dbReference type="InterPro" id="IPR044816">
    <property type="entry name" value="BURP"/>
</dbReference>
<sequence length="311" mass="34852">MRLSYCSPHSSAHFVDIFLKQKIEEEEKGEMGLGFSSSWSLSFCVLLVLMSAEASKGEYSLQKHEDGGEEAMARKHIHTHMDMSMRIFFTITDLKVGKRIPVYFSKRDPATSPHLLPREEVKSIPFSSAQLPYLLQFFGFSQGSPQAIAMENTLRHCETEPIEGETKSCVTSLESMLDFSRKIFGLEASFEVIGTKLGEKTTSLLQNYTILKSPKPISAPKMVACHTLPYPYAVFYCHFQEGENKVFEVSLGGENGDRVEAVAVCHMDTSQWNQDHVSFRLLGIQPGASPVCHFFPADNLIWVPSPALIQD</sequence>
<dbReference type="InterPro" id="IPR004873">
    <property type="entry name" value="BURP_dom"/>
</dbReference>
<dbReference type="Proteomes" id="UP001168098">
    <property type="component" value="Unassembled WGS sequence"/>
</dbReference>
<reference evidence="2 3" key="1">
    <citation type="journal article" date="2023" name="BMC Biotechnol.">
        <title>Vitis rotundifolia cv Carlos genome sequencing.</title>
        <authorList>
            <person name="Huff M."/>
            <person name="Hulse-Kemp A."/>
            <person name="Scheffler B."/>
            <person name="Youngblood R."/>
            <person name="Simpson S."/>
            <person name="Babiker E."/>
            <person name="Staton M."/>
        </authorList>
    </citation>
    <scope>NUCLEOTIDE SEQUENCE [LARGE SCALE GENOMIC DNA]</scope>
    <source>
        <tissue evidence="2">Leaf</tissue>
    </source>
</reference>
<keyword evidence="3" id="KW-1185">Reference proteome</keyword>
<feature type="domain" description="BURP" evidence="1">
    <location>
        <begin position="88"/>
        <end position="305"/>
    </location>
</feature>
<dbReference type="SMART" id="SM01045">
    <property type="entry name" value="BURP"/>
    <property type="match status" value="1"/>
</dbReference>
<organism evidence="2 3">
    <name type="scientific">Vitis rotundifolia</name>
    <name type="common">Muscadine grape</name>
    <dbReference type="NCBI Taxonomy" id="103349"/>
    <lineage>
        <taxon>Eukaryota</taxon>
        <taxon>Viridiplantae</taxon>
        <taxon>Streptophyta</taxon>
        <taxon>Embryophyta</taxon>
        <taxon>Tracheophyta</taxon>
        <taxon>Spermatophyta</taxon>
        <taxon>Magnoliopsida</taxon>
        <taxon>eudicotyledons</taxon>
        <taxon>Gunneridae</taxon>
        <taxon>Pentapetalae</taxon>
        <taxon>rosids</taxon>
        <taxon>Vitales</taxon>
        <taxon>Vitaceae</taxon>
        <taxon>Viteae</taxon>
        <taxon>Vitis</taxon>
    </lineage>
</organism>
<protein>
    <recommendedName>
        <fullName evidence="1">BURP domain-containing protein</fullName>
    </recommendedName>
</protein>
<comment type="caution">
    <text evidence="2">The sequence shown here is derived from an EMBL/GenBank/DDBJ whole genome shotgun (WGS) entry which is preliminary data.</text>
</comment>
<dbReference type="PANTHER" id="PTHR31236">
    <property type="entry name" value="BURP DOMAIN PROTEIN USPL1-LIKE"/>
    <property type="match status" value="1"/>
</dbReference>
<dbReference type="AlphaFoldDB" id="A0AA39ACR6"/>
<dbReference type="PANTHER" id="PTHR31236:SF41">
    <property type="entry name" value="BURP DOMAIN PROTEIN USPL1"/>
    <property type="match status" value="1"/>
</dbReference>
<evidence type="ECO:0000259" key="1">
    <source>
        <dbReference type="PROSITE" id="PS51277"/>
    </source>
</evidence>